<dbReference type="InterPro" id="IPR012985">
    <property type="entry name" value="Peptidase_S64_Ssy5"/>
</dbReference>
<name>A0A3N4HWL4_ASCIM</name>
<evidence type="ECO:0000313" key="2">
    <source>
        <dbReference type="Proteomes" id="UP000275078"/>
    </source>
</evidence>
<reference evidence="1 2" key="1">
    <citation type="journal article" date="2018" name="Nat. Ecol. Evol.">
        <title>Pezizomycetes genomes reveal the molecular basis of ectomycorrhizal truffle lifestyle.</title>
        <authorList>
            <person name="Murat C."/>
            <person name="Payen T."/>
            <person name="Noel B."/>
            <person name="Kuo A."/>
            <person name="Morin E."/>
            <person name="Chen J."/>
            <person name="Kohler A."/>
            <person name="Krizsan K."/>
            <person name="Balestrini R."/>
            <person name="Da Silva C."/>
            <person name="Montanini B."/>
            <person name="Hainaut M."/>
            <person name="Levati E."/>
            <person name="Barry K.W."/>
            <person name="Belfiori B."/>
            <person name="Cichocki N."/>
            <person name="Clum A."/>
            <person name="Dockter R.B."/>
            <person name="Fauchery L."/>
            <person name="Guy J."/>
            <person name="Iotti M."/>
            <person name="Le Tacon F."/>
            <person name="Lindquist E.A."/>
            <person name="Lipzen A."/>
            <person name="Malagnac F."/>
            <person name="Mello A."/>
            <person name="Molinier V."/>
            <person name="Miyauchi S."/>
            <person name="Poulain J."/>
            <person name="Riccioni C."/>
            <person name="Rubini A."/>
            <person name="Sitrit Y."/>
            <person name="Splivallo R."/>
            <person name="Traeger S."/>
            <person name="Wang M."/>
            <person name="Zifcakova L."/>
            <person name="Wipf D."/>
            <person name="Zambonelli A."/>
            <person name="Paolocci F."/>
            <person name="Nowrousian M."/>
            <person name="Ottonello S."/>
            <person name="Baldrian P."/>
            <person name="Spatafora J.W."/>
            <person name="Henrissat B."/>
            <person name="Nagy L.G."/>
            <person name="Aury J.M."/>
            <person name="Wincker P."/>
            <person name="Grigoriev I.V."/>
            <person name="Bonfante P."/>
            <person name="Martin F.M."/>
        </authorList>
    </citation>
    <scope>NUCLEOTIDE SEQUENCE [LARGE SCALE GENOMIC DNA]</scope>
    <source>
        <strain evidence="1 2">RN42</strain>
    </source>
</reference>
<protein>
    <submittedName>
        <fullName evidence="1">Uncharacterized protein</fullName>
    </submittedName>
</protein>
<proteinExistence type="predicted"/>
<accession>A0A3N4HWL4</accession>
<evidence type="ECO:0000313" key="1">
    <source>
        <dbReference type="EMBL" id="RPA78252.1"/>
    </source>
</evidence>
<keyword evidence="2" id="KW-1185">Reference proteome</keyword>
<dbReference type="Proteomes" id="UP000275078">
    <property type="component" value="Unassembled WGS sequence"/>
</dbReference>
<organism evidence="1 2">
    <name type="scientific">Ascobolus immersus RN42</name>
    <dbReference type="NCBI Taxonomy" id="1160509"/>
    <lineage>
        <taxon>Eukaryota</taxon>
        <taxon>Fungi</taxon>
        <taxon>Dikarya</taxon>
        <taxon>Ascomycota</taxon>
        <taxon>Pezizomycotina</taxon>
        <taxon>Pezizomycetes</taxon>
        <taxon>Pezizales</taxon>
        <taxon>Ascobolaceae</taxon>
        <taxon>Ascobolus</taxon>
    </lineage>
</organism>
<dbReference type="EMBL" id="ML119713">
    <property type="protein sequence ID" value="RPA78252.1"/>
    <property type="molecule type" value="Genomic_DNA"/>
</dbReference>
<gene>
    <name evidence="1" type="ORF">BJ508DRAFT_363935</name>
</gene>
<dbReference type="Pfam" id="PF08192">
    <property type="entry name" value="Peptidase_S64"/>
    <property type="match status" value="1"/>
</dbReference>
<dbReference type="AlphaFoldDB" id="A0A3N4HWL4"/>
<sequence>MDSLKAIAPPSHLVRFFSHGSSCVFEEIRTARTPASQFFDPRKPSSVSTQESDELLEKSLDVLKALMDKPEQRQFLKYGGSCLPVWTPLQQAILLVTTIGPLPLQFVNGLITQLGCAVVIQKGFIGTSASDEDEETGADVPDAVRQFDEHDQTFKPRYRQPMVPLSHGASVGHFEGKRTGSLGGFIGDAQATKYGETCGHVLKETTVHVGHPGGRDTDELLEYAEAQLTRRQVALRKATHELEEAQLVGARTKKYELQAATRQRLFEESRERVELLRAAPRGVGVCVARFHGICQLKDESALAPKNTTKEAIIEKMSFEQSSLHASEVVAKMVDYKVERCGLTVDTALFLITEDDILAEIDLEEVSVSFREIAPPKKGMVVEKLGKTTKHSSGEIVGRRYVVMPATNTITFEYVVISSLVGAGQEFSAKGDSGGWVWERKTDKVVAKIMGEFRGECWLKCSVVSSMPLCMQKLNEVFDGPGPLRLYIDE</sequence>